<dbReference type="STRING" id="1408657.A0A0W4ZV79"/>
<dbReference type="InterPro" id="IPR036361">
    <property type="entry name" value="SAP_dom_sf"/>
</dbReference>
<name>A0A0W4ZV79_PNEJ7</name>
<accession>A0A0W4ZV79</accession>
<evidence type="ECO:0000259" key="2">
    <source>
        <dbReference type="PROSITE" id="PS50800"/>
    </source>
</evidence>
<dbReference type="OrthoDB" id="2368680at2759"/>
<protein>
    <recommendedName>
        <fullName evidence="2">SAP domain-containing protein</fullName>
    </recommendedName>
</protein>
<organism evidence="3 4">
    <name type="scientific">Pneumocystis jirovecii (strain RU7)</name>
    <name type="common">Human pneumocystis pneumonia agent</name>
    <dbReference type="NCBI Taxonomy" id="1408657"/>
    <lineage>
        <taxon>Eukaryota</taxon>
        <taxon>Fungi</taxon>
        <taxon>Dikarya</taxon>
        <taxon>Ascomycota</taxon>
        <taxon>Taphrinomycotina</taxon>
        <taxon>Pneumocystomycetes</taxon>
        <taxon>Pneumocystaceae</taxon>
        <taxon>Pneumocystis</taxon>
    </lineage>
</organism>
<gene>
    <name evidence="3" type="ORF">T551_00350</name>
</gene>
<dbReference type="Proteomes" id="UP000053447">
    <property type="component" value="Unassembled WGS sequence"/>
</dbReference>
<dbReference type="GeneID" id="28938872"/>
<dbReference type="VEuPathDB" id="FungiDB:T551_00350"/>
<evidence type="ECO:0000313" key="3">
    <source>
        <dbReference type="EMBL" id="KTW32259.1"/>
    </source>
</evidence>
<dbReference type="RefSeq" id="XP_018230951.1">
    <property type="nucleotide sequence ID" value="XM_018372617.1"/>
</dbReference>
<comment type="caution">
    <text evidence="3">The sequence shown here is derived from an EMBL/GenBank/DDBJ whole genome shotgun (WGS) entry which is preliminary data.</text>
</comment>
<sequence>MEEKDYFSMTVPELKVICRALGLRVKGRKSELIQRIQDKNRGNIVKDSEFTMLRTNVLNIQKSGSELPMFKANLQNIQKDKSELTMFETNLQNIQKDRPELAMIKETLLNIQKDESELAMLEANLQNIQKNGQELTMLKTNLENIQKEDPKLTMLKTNVLNIQKDKPEILNKLDLTLKNNFETLKMDQAKKDESKIIYKNFKRKPDSEETKFSTNTIDINKEKEYSSHVNSNVSRKLKKVSIKFVKKESAPITDQPKPVIHQITNAVPDSSISALSIGKSPSLALRSKINIYSRLFARLAFYLPSSERYAFFCNLALVSKLWNFSVKFAWHQLILLEFPGKRTETWISSVDPTIHNLRLWYIHRQKEKQRVLKVFKQGWIERLFRIYGQTFSCNYPTSQRELWFFGICYNLLSDPDQKGQWEVSVRFWMSRFVLRMMSGESWKSWPFFFDEVYRDMIVIAKRIGNSDIWRIESSNNKVWYISGQSGEAIGWDSSPCSSNMINIENITWKDLRLDWKTYISKIINSNLPTDLFNNVFYHGDTSLYPRGIHKNIKDPLRFSLAKRFVLSHVIEYSISGLYESRPFSFSLNPNLLLDLEQKYSVESVCLSGEIAVYNQILCPGLSYIQTTEIGLFVLDEIGLEVGDDICGVRDIWALILGCNTWGSALDNDTVEKMLVSLFKP</sequence>
<dbReference type="PROSITE" id="PS50800">
    <property type="entry name" value="SAP"/>
    <property type="match status" value="1"/>
</dbReference>
<keyword evidence="4" id="KW-1185">Reference proteome</keyword>
<keyword evidence="1" id="KW-0175">Coiled coil</keyword>
<dbReference type="Pfam" id="PF02037">
    <property type="entry name" value="SAP"/>
    <property type="match status" value="1"/>
</dbReference>
<feature type="coiled-coil region" evidence="1">
    <location>
        <begin position="77"/>
        <end position="148"/>
    </location>
</feature>
<feature type="domain" description="SAP" evidence="2">
    <location>
        <begin position="6"/>
        <end position="40"/>
    </location>
</feature>
<dbReference type="InterPro" id="IPR003034">
    <property type="entry name" value="SAP_dom"/>
</dbReference>
<dbReference type="Gene3D" id="1.10.720.30">
    <property type="entry name" value="SAP domain"/>
    <property type="match status" value="1"/>
</dbReference>
<reference evidence="4" key="1">
    <citation type="journal article" date="2016" name="Nat. Commun.">
        <title>Genome analysis of three Pneumocystis species reveals adaptation mechanisms to life exclusively in mammalian hosts.</title>
        <authorList>
            <person name="Ma L."/>
            <person name="Chen Z."/>
            <person name="Huang D.W."/>
            <person name="Kutty G."/>
            <person name="Ishihara M."/>
            <person name="Wang H."/>
            <person name="Abouelleil A."/>
            <person name="Bishop L."/>
            <person name="Davey E."/>
            <person name="Deng R."/>
            <person name="Deng X."/>
            <person name="Fan L."/>
            <person name="Fantoni G."/>
            <person name="Fitzgerald M."/>
            <person name="Gogineni E."/>
            <person name="Goldberg J.M."/>
            <person name="Handley G."/>
            <person name="Hu X."/>
            <person name="Huber C."/>
            <person name="Jiao X."/>
            <person name="Jones K."/>
            <person name="Levin J.Z."/>
            <person name="Liu Y."/>
            <person name="Macdonald P."/>
            <person name="Melnikov A."/>
            <person name="Raley C."/>
            <person name="Sassi M."/>
            <person name="Sherman B.T."/>
            <person name="Song X."/>
            <person name="Sykes S."/>
            <person name="Tran B."/>
            <person name="Walsh L."/>
            <person name="Xia Y."/>
            <person name="Yang J."/>
            <person name="Young S."/>
            <person name="Zeng Q."/>
            <person name="Zheng X."/>
            <person name="Stephens R."/>
            <person name="Nusbaum C."/>
            <person name="Birren B.W."/>
            <person name="Azadi P."/>
            <person name="Lempicki R.A."/>
            <person name="Cuomo C.A."/>
            <person name="Kovacs J.A."/>
        </authorList>
    </citation>
    <scope>NUCLEOTIDE SEQUENCE [LARGE SCALE GENOMIC DNA]</scope>
    <source>
        <strain evidence="4">RU7</strain>
    </source>
</reference>
<evidence type="ECO:0000313" key="4">
    <source>
        <dbReference type="Proteomes" id="UP000053447"/>
    </source>
</evidence>
<dbReference type="SUPFAM" id="SSF68906">
    <property type="entry name" value="SAP domain"/>
    <property type="match status" value="1"/>
</dbReference>
<dbReference type="EMBL" id="LFWA01000002">
    <property type="protein sequence ID" value="KTW32259.1"/>
    <property type="molecule type" value="Genomic_DNA"/>
</dbReference>
<dbReference type="AlphaFoldDB" id="A0A0W4ZV79"/>
<evidence type="ECO:0000256" key="1">
    <source>
        <dbReference type="SAM" id="Coils"/>
    </source>
</evidence>
<dbReference type="eggNOG" id="ENOG502S7TZ">
    <property type="taxonomic scope" value="Eukaryota"/>
</dbReference>
<proteinExistence type="predicted"/>
<dbReference type="SMART" id="SM00513">
    <property type="entry name" value="SAP"/>
    <property type="match status" value="1"/>
</dbReference>